<dbReference type="PANTHER" id="PTHR30307">
    <property type="entry name" value="S-ADENOSYLMETHIONINE:TRNA RIBOSYLTRANSFERASE-ISOMERASE"/>
    <property type="match status" value="1"/>
</dbReference>
<dbReference type="Proteomes" id="UP000588111">
    <property type="component" value="Unassembled WGS sequence"/>
</dbReference>
<keyword evidence="15" id="KW-0413">Isomerase</keyword>
<evidence type="ECO:0000256" key="1">
    <source>
        <dbReference type="ARBA" id="ARBA00004496"/>
    </source>
</evidence>
<evidence type="ECO:0000313" key="16">
    <source>
        <dbReference type="Proteomes" id="UP000588111"/>
    </source>
</evidence>
<feature type="compositionally biased region" description="Low complexity" evidence="14">
    <location>
        <begin position="8"/>
        <end position="30"/>
    </location>
</feature>
<comment type="subcellular location">
    <subcellularLocation>
        <location evidence="1 13">Cytoplasm</location>
    </subcellularLocation>
</comment>
<sequence length="424" mass="47269">MTDSQPINPDVNFTNTTNNNTDKNFNNSNDKNLHNDINKNDDVLDYLSVDDYDYELPDSLIARYPLAQRSASKLLYLTKNTQRNDNSQILDKQFSELPDLLNTGDLIVFNDTKVMKARLFGQKDTGGKIEVLIERLVELSDLDDATLHLQTTDGTTVSQEHIALCHVKASKAPKLGQRLQIADGHMHAVMIGRQDNLFILAFEASILPDLERYGELPIPPYFERHADATDNTRYQTVFHDPAKLASVAAPTASLHFDELVLDKLAAKGINTAFVTLHVGAGTFAPVKTDNLLNHTMHSEYAHLPQTTADLINQTHANGKQVIAIGTTVTRVLETAYQKTAVNGQVLSSWAGDTDIFIYPGFKFGVIDKLFTNFHLPKSTLLMLVSAFAGKVAIEQAYQHAINTEYRFFSYGDAMLLDKNIQLQE</sequence>
<name>A0A839TBM8_9GAMM</name>
<gene>
    <name evidence="13" type="primary">queA</name>
    <name evidence="15" type="ORF">FHS24_000015</name>
</gene>
<dbReference type="HAMAP" id="MF_00113">
    <property type="entry name" value="QueA"/>
    <property type="match status" value="1"/>
</dbReference>
<evidence type="ECO:0000256" key="12">
    <source>
        <dbReference type="ARBA" id="ARBA00076160"/>
    </source>
</evidence>
<feature type="region of interest" description="Disordered" evidence="14">
    <location>
        <begin position="1"/>
        <end position="33"/>
    </location>
</feature>
<comment type="pathway">
    <text evidence="2 13">tRNA modification; tRNA-queuosine biosynthesis.</text>
</comment>
<dbReference type="Gene3D" id="3.40.1780.10">
    <property type="entry name" value="QueA-like"/>
    <property type="match status" value="1"/>
</dbReference>
<dbReference type="Gene3D" id="2.40.10.240">
    <property type="entry name" value="QueA-like"/>
    <property type="match status" value="1"/>
</dbReference>
<evidence type="ECO:0000256" key="11">
    <source>
        <dbReference type="ARBA" id="ARBA00069325"/>
    </source>
</evidence>
<evidence type="ECO:0000256" key="2">
    <source>
        <dbReference type="ARBA" id="ARBA00004691"/>
    </source>
</evidence>
<keyword evidence="6 13" id="KW-0949">S-adenosyl-L-methionine</keyword>
<evidence type="ECO:0000256" key="5">
    <source>
        <dbReference type="ARBA" id="ARBA00022679"/>
    </source>
</evidence>
<dbReference type="EC" id="2.4.99.17" evidence="10 13"/>
<evidence type="ECO:0000256" key="14">
    <source>
        <dbReference type="SAM" id="MobiDB-lite"/>
    </source>
</evidence>
<comment type="subunit">
    <text evidence="3 13">Monomer.</text>
</comment>
<evidence type="ECO:0000313" key="15">
    <source>
        <dbReference type="EMBL" id="MBB3105524.1"/>
    </source>
</evidence>
<dbReference type="GO" id="GO:0051075">
    <property type="term" value="F:S-adenosylmethionine:tRNA ribosyltransferase-isomerase activity"/>
    <property type="evidence" value="ECO:0007669"/>
    <property type="project" value="UniProtKB-EC"/>
</dbReference>
<evidence type="ECO:0000256" key="10">
    <source>
        <dbReference type="ARBA" id="ARBA00066503"/>
    </source>
</evidence>
<keyword evidence="4 13" id="KW-0963">Cytoplasm</keyword>
<evidence type="ECO:0000256" key="4">
    <source>
        <dbReference type="ARBA" id="ARBA00022490"/>
    </source>
</evidence>
<dbReference type="InterPro" id="IPR042119">
    <property type="entry name" value="QueA_dom2"/>
</dbReference>
<dbReference type="InterPro" id="IPR036100">
    <property type="entry name" value="QueA_sf"/>
</dbReference>
<evidence type="ECO:0000256" key="3">
    <source>
        <dbReference type="ARBA" id="ARBA00011245"/>
    </source>
</evidence>
<accession>A0A839TBM8</accession>
<dbReference type="Pfam" id="PF02547">
    <property type="entry name" value="Queuosine_synth"/>
    <property type="match status" value="1"/>
</dbReference>
<protein>
    <recommendedName>
        <fullName evidence="11 13">S-adenosylmethionine:tRNA ribosyltransferase-isomerase</fullName>
        <ecNumber evidence="10 13">2.4.99.17</ecNumber>
    </recommendedName>
    <alternativeName>
        <fullName evidence="12 13">Queuosine biosynthesis protein QueA</fullName>
    </alternativeName>
</protein>
<evidence type="ECO:0000256" key="13">
    <source>
        <dbReference type="HAMAP-Rule" id="MF_00113"/>
    </source>
</evidence>
<keyword evidence="5 13" id="KW-0808">Transferase</keyword>
<keyword evidence="16" id="KW-1185">Reference proteome</keyword>
<evidence type="ECO:0000256" key="7">
    <source>
        <dbReference type="ARBA" id="ARBA00022785"/>
    </source>
</evidence>
<dbReference type="InterPro" id="IPR003699">
    <property type="entry name" value="QueA"/>
</dbReference>
<comment type="function">
    <text evidence="13">Transfers and isomerizes the ribose moiety from AdoMet to the 7-aminomethyl group of 7-deazaguanine (preQ1-tRNA) to give epoxyqueuosine (oQ-tRNA).</text>
</comment>
<comment type="similarity">
    <text evidence="9 13">Belongs to the QueA family.</text>
</comment>
<dbReference type="FunFam" id="3.40.1780.10:FF:000001">
    <property type="entry name" value="S-adenosylmethionine:tRNA ribosyltransferase-isomerase"/>
    <property type="match status" value="1"/>
</dbReference>
<dbReference type="AlphaFoldDB" id="A0A839TBM8"/>
<dbReference type="NCBIfam" id="NF001140">
    <property type="entry name" value="PRK00147.1"/>
    <property type="match status" value="1"/>
</dbReference>
<dbReference type="InterPro" id="IPR042118">
    <property type="entry name" value="QueA_dom1"/>
</dbReference>
<dbReference type="RefSeq" id="WP_183617628.1">
    <property type="nucleotide sequence ID" value="NZ_CAJHAH010000004.1"/>
</dbReference>
<comment type="catalytic activity">
    <reaction evidence="8 13">
        <text>7-aminomethyl-7-carbaguanosine(34) in tRNA + S-adenosyl-L-methionine = epoxyqueuosine(34) in tRNA + adenine + L-methionine + 2 H(+)</text>
        <dbReference type="Rhea" id="RHEA:32155"/>
        <dbReference type="Rhea" id="RHEA-COMP:10342"/>
        <dbReference type="Rhea" id="RHEA-COMP:18582"/>
        <dbReference type="ChEBI" id="CHEBI:15378"/>
        <dbReference type="ChEBI" id="CHEBI:16708"/>
        <dbReference type="ChEBI" id="CHEBI:57844"/>
        <dbReference type="ChEBI" id="CHEBI:59789"/>
        <dbReference type="ChEBI" id="CHEBI:82833"/>
        <dbReference type="ChEBI" id="CHEBI:194443"/>
        <dbReference type="EC" id="2.4.99.17"/>
    </reaction>
</comment>
<dbReference type="GO" id="GO:0005737">
    <property type="term" value="C:cytoplasm"/>
    <property type="evidence" value="ECO:0007669"/>
    <property type="project" value="UniProtKB-SubCell"/>
</dbReference>
<dbReference type="SUPFAM" id="SSF111337">
    <property type="entry name" value="QueA-like"/>
    <property type="match status" value="1"/>
</dbReference>
<dbReference type="PANTHER" id="PTHR30307:SF0">
    <property type="entry name" value="S-ADENOSYLMETHIONINE:TRNA RIBOSYLTRANSFERASE-ISOMERASE"/>
    <property type="match status" value="1"/>
</dbReference>
<evidence type="ECO:0000256" key="8">
    <source>
        <dbReference type="ARBA" id="ARBA00052751"/>
    </source>
</evidence>
<proteinExistence type="inferred from homology"/>
<evidence type="ECO:0000256" key="6">
    <source>
        <dbReference type="ARBA" id="ARBA00022691"/>
    </source>
</evidence>
<comment type="caution">
    <text evidence="15">The sequence shown here is derived from an EMBL/GenBank/DDBJ whole genome shotgun (WGS) entry which is preliminary data.</text>
</comment>
<dbReference type="EMBL" id="JACHXL010000001">
    <property type="protein sequence ID" value="MBB3105524.1"/>
    <property type="molecule type" value="Genomic_DNA"/>
</dbReference>
<dbReference type="NCBIfam" id="TIGR00113">
    <property type="entry name" value="queA"/>
    <property type="match status" value="1"/>
</dbReference>
<evidence type="ECO:0000256" key="9">
    <source>
        <dbReference type="ARBA" id="ARBA00061210"/>
    </source>
</evidence>
<dbReference type="UniPathway" id="UPA00392"/>
<keyword evidence="15" id="KW-0328">Glycosyltransferase</keyword>
<dbReference type="GO" id="GO:0008616">
    <property type="term" value="P:tRNA queuosine(34) biosynthetic process"/>
    <property type="evidence" value="ECO:0007669"/>
    <property type="project" value="UniProtKB-UniRule"/>
</dbReference>
<keyword evidence="7 13" id="KW-0671">Queuosine biosynthesis</keyword>
<reference evidence="15 16" key="1">
    <citation type="submission" date="2020-08" db="EMBL/GenBank/DDBJ databases">
        <title>Genomic Encyclopedia of Type Strains, Phase III (KMG-III): the genomes of soil and plant-associated and newly described type strains.</title>
        <authorList>
            <person name="Whitman W."/>
        </authorList>
    </citation>
    <scope>NUCLEOTIDE SEQUENCE [LARGE SCALE GENOMIC DNA]</scope>
    <source>
        <strain evidence="15 16">CECT 5885</strain>
    </source>
</reference>
<organism evidence="15 16">
    <name type="scientific">Psychrobacter luti</name>
    <dbReference type="NCBI Taxonomy" id="198481"/>
    <lineage>
        <taxon>Bacteria</taxon>
        <taxon>Pseudomonadati</taxon>
        <taxon>Pseudomonadota</taxon>
        <taxon>Gammaproteobacteria</taxon>
        <taxon>Moraxellales</taxon>
        <taxon>Moraxellaceae</taxon>
        <taxon>Psychrobacter</taxon>
    </lineage>
</organism>